<comment type="caution">
    <text evidence="1">The sequence shown here is derived from an EMBL/GenBank/DDBJ whole genome shotgun (WGS) entry which is preliminary data.</text>
</comment>
<evidence type="ECO:0000313" key="1">
    <source>
        <dbReference type="EMBL" id="KAL3282062.1"/>
    </source>
</evidence>
<reference evidence="1 2" key="1">
    <citation type="journal article" date="2021" name="BMC Biol.">
        <title>Horizontally acquired antibacterial genes associated with adaptive radiation of ladybird beetles.</title>
        <authorList>
            <person name="Li H.S."/>
            <person name="Tang X.F."/>
            <person name="Huang Y.H."/>
            <person name="Xu Z.Y."/>
            <person name="Chen M.L."/>
            <person name="Du X.Y."/>
            <person name="Qiu B.Y."/>
            <person name="Chen P.T."/>
            <person name="Zhang W."/>
            <person name="Slipinski A."/>
            <person name="Escalona H.E."/>
            <person name="Waterhouse R.M."/>
            <person name="Zwick A."/>
            <person name="Pang H."/>
        </authorList>
    </citation>
    <scope>NUCLEOTIDE SEQUENCE [LARGE SCALE GENOMIC DNA]</scope>
    <source>
        <strain evidence="1">SYSU2018</strain>
    </source>
</reference>
<protein>
    <submittedName>
        <fullName evidence="1">Uncharacterized protein</fullName>
    </submittedName>
</protein>
<gene>
    <name evidence="1" type="ORF">HHI36_005262</name>
</gene>
<dbReference type="AlphaFoldDB" id="A0ABD2NU52"/>
<sequence>METKLSEEIADIENFISKYTESGLGKGAPNGTGATCKRIDDFVDNSGDDINNSDQFVEVIQMRCLEITCIAIDVKDIQCPQRLDDDIAGMSGTRNSYYNTGDHVLIKYPTKNVECSYVAVINEIDDDENDLRVTFIKIYDHKVQTFKINDKDISDVSFDQGIQNMDDPD</sequence>
<dbReference type="Proteomes" id="UP001516400">
    <property type="component" value="Unassembled WGS sequence"/>
</dbReference>
<evidence type="ECO:0000313" key="2">
    <source>
        <dbReference type="Proteomes" id="UP001516400"/>
    </source>
</evidence>
<organism evidence="1 2">
    <name type="scientific">Cryptolaemus montrouzieri</name>
    <dbReference type="NCBI Taxonomy" id="559131"/>
    <lineage>
        <taxon>Eukaryota</taxon>
        <taxon>Metazoa</taxon>
        <taxon>Ecdysozoa</taxon>
        <taxon>Arthropoda</taxon>
        <taxon>Hexapoda</taxon>
        <taxon>Insecta</taxon>
        <taxon>Pterygota</taxon>
        <taxon>Neoptera</taxon>
        <taxon>Endopterygota</taxon>
        <taxon>Coleoptera</taxon>
        <taxon>Polyphaga</taxon>
        <taxon>Cucujiformia</taxon>
        <taxon>Coccinelloidea</taxon>
        <taxon>Coccinellidae</taxon>
        <taxon>Scymninae</taxon>
        <taxon>Scymnini</taxon>
        <taxon>Cryptolaemus</taxon>
    </lineage>
</organism>
<proteinExistence type="predicted"/>
<name>A0ABD2NU52_9CUCU</name>
<dbReference type="EMBL" id="JABFTP020000144">
    <property type="protein sequence ID" value="KAL3282062.1"/>
    <property type="molecule type" value="Genomic_DNA"/>
</dbReference>
<keyword evidence="2" id="KW-1185">Reference proteome</keyword>
<accession>A0ABD2NU52</accession>